<dbReference type="SUPFAM" id="SSF51445">
    <property type="entry name" value="(Trans)glycosidases"/>
    <property type="match status" value="1"/>
</dbReference>
<dbReference type="GO" id="GO:0008843">
    <property type="term" value="F:endochitinase activity"/>
    <property type="evidence" value="ECO:0007669"/>
    <property type="project" value="UniProtKB-EC"/>
</dbReference>
<dbReference type="Pfam" id="PF00704">
    <property type="entry name" value="Glyco_hydro_18"/>
    <property type="match status" value="1"/>
</dbReference>
<dbReference type="PANTHER" id="PTHR45708">
    <property type="entry name" value="ENDOCHITINASE"/>
    <property type="match status" value="1"/>
</dbReference>
<dbReference type="Proteomes" id="UP000800200">
    <property type="component" value="Unassembled WGS sequence"/>
</dbReference>
<evidence type="ECO:0000256" key="8">
    <source>
        <dbReference type="ARBA" id="ARBA00023326"/>
    </source>
</evidence>
<dbReference type="AlphaFoldDB" id="A0A6A6DTI8"/>
<comment type="similarity">
    <text evidence="9">Belongs to the glycosyl hydrolase 18 family. Chitinase class III subfamily.</text>
</comment>
<dbReference type="GO" id="GO:0008061">
    <property type="term" value="F:chitin binding"/>
    <property type="evidence" value="ECO:0007669"/>
    <property type="project" value="UniProtKB-KW"/>
</dbReference>
<protein>
    <recommendedName>
        <fullName evidence="2">chitinase</fullName>
        <ecNumber evidence="2">3.2.1.14</ecNumber>
    </recommendedName>
</protein>
<dbReference type="InterPro" id="IPR001223">
    <property type="entry name" value="Glyco_hydro18_cat"/>
</dbReference>
<keyword evidence="8" id="KW-0624">Polysaccharide degradation</keyword>
<evidence type="ECO:0000256" key="6">
    <source>
        <dbReference type="ARBA" id="ARBA00023277"/>
    </source>
</evidence>
<dbReference type="EC" id="3.2.1.14" evidence="2"/>
<dbReference type="PROSITE" id="PS01095">
    <property type="entry name" value="GH18_1"/>
    <property type="match status" value="1"/>
</dbReference>
<dbReference type="InterPro" id="IPR050542">
    <property type="entry name" value="Glycosyl_Hydrlase18_Chitinase"/>
</dbReference>
<evidence type="ECO:0000313" key="13">
    <source>
        <dbReference type="EMBL" id="KAF2181290.1"/>
    </source>
</evidence>
<dbReference type="FunFam" id="3.20.20.80:FF:000145">
    <property type="entry name" value="Class III chitinase, putative"/>
    <property type="match status" value="1"/>
</dbReference>
<dbReference type="Gene3D" id="3.20.20.80">
    <property type="entry name" value="Glycosidases"/>
    <property type="match status" value="1"/>
</dbReference>
<name>A0A6A6DTI8_9PEZI</name>
<dbReference type="PANTHER" id="PTHR45708:SF49">
    <property type="entry name" value="ENDOCHITINASE"/>
    <property type="match status" value="1"/>
</dbReference>
<dbReference type="GO" id="GO:0005576">
    <property type="term" value="C:extracellular region"/>
    <property type="evidence" value="ECO:0007669"/>
    <property type="project" value="TreeGrafter"/>
</dbReference>
<evidence type="ECO:0000256" key="7">
    <source>
        <dbReference type="ARBA" id="ARBA00023295"/>
    </source>
</evidence>
<dbReference type="CDD" id="cd02877">
    <property type="entry name" value="GH18_hevamine_XipI_class_III"/>
    <property type="match status" value="1"/>
</dbReference>
<reference evidence="13" key="1">
    <citation type="journal article" date="2020" name="Stud. Mycol.">
        <title>101 Dothideomycetes genomes: a test case for predicting lifestyles and emergence of pathogens.</title>
        <authorList>
            <person name="Haridas S."/>
            <person name="Albert R."/>
            <person name="Binder M."/>
            <person name="Bloem J."/>
            <person name="Labutti K."/>
            <person name="Salamov A."/>
            <person name="Andreopoulos B."/>
            <person name="Baker S."/>
            <person name="Barry K."/>
            <person name="Bills G."/>
            <person name="Bluhm B."/>
            <person name="Cannon C."/>
            <person name="Castanera R."/>
            <person name="Culley D."/>
            <person name="Daum C."/>
            <person name="Ezra D."/>
            <person name="Gonzalez J."/>
            <person name="Henrissat B."/>
            <person name="Kuo A."/>
            <person name="Liang C."/>
            <person name="Lipzen A."/>
            <person name="Lutzoni F."/>
            <person name="Magnuson J."/>
            <person name="Mondo S."/>
            <person name="Nolan M."/>
            <person name="Ohm R."/>
            <person name="Pangilinan J."/>
            <person name="Park H.-J."/>
            <person name="Ramirez L."/>
            <person name="Alfaro M."/>
            <person name="Sun H."/>
            <person name="Tritt A."/>
            <person name="Yoshinaga Y."/>
            <person name="Zwiers L.-H."/>
            <person name="Turgeon B."/>
            <person name="Goodwin S."/>
            <person name="Spatafora J."/>
            <person name="Crous P."/>
            <person name="Grigoriev I."/>
        </authorList>
    </citation>
    <scope>NUCLEOTIDE SEQUENCE</scope>
    <source>
        <strain evidence="13">CBS 207.26</strain>
    </source>
</reference>
<feature type="signal peptide" evidence="11">
    <location>
        <begin position="1"/>
        <end position="20"/>
    </location>
</feature>
<keyword evidence="4 10" id="KW-0378">Hydrolase</keyword>
<accession>A0A6A6DTI8</accession>
<evidence type="ECO:0000259" key="12">
    <source>
        <dbReference type="PROSITE" id="PS51910"/>
    </source>
</evidence>
<dbReference type="InterPro" id="IPR017853">
    <property type="entry name" value="GH"/>
</dbReference>
<dbReference type="EMBL" id="ML994653">
    <property type="protein sequence ID" value="KAF2181290.1"/>
    <property type="molecule type" value="Genomic_DNA"/>
</dbReference>
<feature type="domain" description="GH18" evidence="12">
    <location>
        <begin position="28"/>
        <end position="336"/>
    </location>
</feature>
<evidence type="ECO:0000256" key="3">
    <source>
        <dbReference type="ARBA" id="ARBA00022669"/>
    </source>
</evidence>
<dbReference type="InterPro" id="IPR001579">
    <property type="entry name" value="Glyco_hydro_18_chit_AS"/>
</dbReference>
<keyword evidence="14" id="KW-1185">Reference proteome</keyword>
<gene>
    <name evidence="13" type="ORF">K469DRAFT_589689</name>
</gene>
<evidence type="ECO:0000313" key="14">
    <source>
        <dbReference type="Proteomes" id="UP000800200"/>
    </source>
</evidence>
<keyword evidence="11" id="KW-0732">Signal</keyword>
<organism evidence="13 14">
    <name type="scientific">Zopfia rhizophila CBS 207.26</name>
    <dbReference type="NCBI Taxonomy" id="1314779"/>
    <lineage>
        <taxon>Eukaryota</taxon>
        <taxon>Fungi</taxon>
        <taxon>Dikarya</taxon>
        <taxon>Ascomycota</taxon>
        <taxon>Pezizomycotina</taxon>
        <taxon>Dothideomycetes</taxon>
        <taxon>Dothideomycetes incertae sedis</taxon>
        <taxon>Zopfiaceae</taxon>
        <taxon>Zopfia</taxon>
    </lineage>
</organism>
<keyword evidence="6" id="KW-0119">Carbohydrate metabolism</keyword>
<feature type="chain" id="PRO_5025431798" description="chitinase" evidence="11">
    <location>
        <begin position="21"/>
        <end position="341"/>
    </location>
</feature>
<comment type="catalytic activity">
    <reaction evidence="1">
        <text>Random endo-hydrolysis of N-acetyl-beta-D-glucosaminide (1-&gt;4)-beta-linkages in chitin and chitodextrins.</text>
        <dbReference type="EC" id="3.2.1.14"/>
    </reaction>
</comment>
<dbReference type="GO" id="GO:0000272">
    <property type="term" value="P:polysaccharide catabolic process"/>
    <property type="evidence" value="ECO:0007669"/>
    <property type="project" value="UniProtKB-KW"/>
</dbReference>
<proteinExistence type="inferred from homology"/>
<evidence type="ECO:0000256" key="1">
    <source>
        <dbReference type="ARBA" id="ARBA00000822"/>
    </source>
</evidence>
<evidence type="ECO:0000256" key="5">
    <source>
        <dbReference type="ARBA" id="ARBA00023024"/>
    </source>
</evidence>
<dbReference type="GO" id="GO:0006032">
    <property type="term" value="P:chitin catabolic process"/>
    <property type="evidence" value="ECO:0007669"/>
    <property type="project" value="UniProtKB-KW"/>
</dbReference>
<dbReference type="PROSITE" id="PS51910">
    <property type="entry name" value="GH18_2"/>
    <property type="match status" value="1"/>
</dbReference>
<evidence type="ECO:0000256" key="4">
    <source>
        <dbReference type="ARBA" id="ARBA00022801"/>
    </source>
</evidence>
<evidence type="ECO:0000256" key="11">
    <source>
        <dbReference type="SAM" id="SignalP"/>
    </source>
</evidence>
<dbReference type="OrthoDB" id="6020543at2759"/>
<keyword evidence="7 10" id="KW-0326">Glycosidase</keyword>
<evidence type="ECO:0000256" key="9">
    <source>
        <dbReference type="ARBA" id="ARBA00025727"/>
    </source>
</evidence>
<keyword evidence="5" id="KW-0146">Chitin degradation</keyword>
<evidence type="ECO:0000256" key="2">
    <source>
        <dbReference type="ARBA" id="ARBA00012729"/>
    </source>
</evidence>
<sequence>MKLLIRDIILFLSTVHGTYAGLNTKSSNNIAVYWGQNSYGRVSGSFAQQRLSYYCASTNIDIILIAFLTRFNGIGTQPELNFASSGDRCTVFDSTGLFHCPEINEDIEACQSEYNKTILLSIGGATYTEGGFGSSSAAIETANKLWAMFGPSQPSSTTLRPFGNSSIDGFDFDFESTVTNIVPFAQQLRSSMDSTSAITGKKYLLTACPQCPYPDLVNKDMLNGGAVFDAVFIQFYNNFCGLNRFPFGVDENHFNFLKWDEWAKSVSRNKKVKVFIGIPANTGAAGSGYVDLRSLALVLDYVSTFSSFGGITIWDASQAWANEGFVAGLADKLNCINSSAE</sequence>
<keyword evidence="3" id="KW-0147">Chitin-binding</keyword>
<dbReference type="InterPro" id="IPR045321">
    <property type="entry name" value="Cts1-like"/>
</dbReference>
<evidence type="ECO:0000256" key="10">
    <source>
        <dbReference type="RuleBase" id="RU000489"/>
    </source>
</evidence>